<gene>
    <name evidence="3" type="ORF">BDV29DRAFT_158821</name>
</gene>
<keyword evidence="2" id="KW-0812">Transmembrane</keyword>
<dbReference type="EMBL" id="ML732254">
    <property type="protein sequence ID" value="KAB8072155.1"/>
    <property type="molecule type" value="Genomic_DNA"/>
</dbReference>
<feature type="compositionally biased region" description="Polar residues" evidence="1">
    <location>
        <begin position="27"/>
        <end position="41"/>
    </location>
</feature>
<evidence type="ECO:0000256" key="2">
    <source>
        <dbReference type="SAM" id="Phobius"/>
    </source>
</evidence>
<dbReference type="AlphaFoldDB" id="A0A5N5WWK5"/>
<proteinExistence type="predicted"/>
<dbReference type="Proteomes" id="UP000326565">
    <property type="component" value="Unassembled WGS sequence"/>
</dbReference>
<keyword evidence="2" id="KW-0472">Membrane</keyword>
<feature type="transmembrane region" description="Helical" evidence="2">
    <location>
        <begin position="58"/>
        <end position="75"/>
    </location>
</feature>
<dbReference type="PANTHER" id="PTHR42083">
    <property type="entry name" value="MARVEL DOMAIN-CONTAINING PROTEIN"/>
    <property type="match status" value="1"/>
</dbReference>
<keyword evidence="4" id="KW-1185">Reference proteome</keyword>
<keyword evidence="2" id="KW-1133">Transmembrane helix</keyword>
<feature type="transmembrane region" description="Helical" evidence="2">
    <location>
        <begin position="178"/>
        <end position="198"/>
    </location>
</feature>
<feature type="transmembrane region" description="Helical" evidence="2">
    <location>
        <begin position="136"/>
        <end position="158"/>
    </location>
</feature>
<evidence type="ECO:0000313" key="3">
    <source>
        <dbReference type="EMBL" id="KAB8072155.1"/>
    </source>
</evidence>
<protein>
    <recommendedName>
        <fullName evidence="5">MARVEL domain-containing protein</fullName>
    </recommendedName>
</protein>
<evidence type="ECO:0000313" key="4">
    <source>
        <dbReference type="Proteomes" id="UP000326565"/>
    </source>
</evidence>
<feature type="region of interest" description="Disordered" evidence="1">
    <location>
        <begin position="20"/>
        <end position="41"/>
    </location>
</feature>
<dbReference type="PANTHER" id="PTHR42083:SF1">
    <property type="entry name" value="MARVEL DOMAIN-CONTAINING PROTEIN"/>
    <property type="match status" value="1"/>
</dbReference>
<feature type="transmembrane region" description="Helical" evidence="2">
    <location>
        <begin position="95"/>
        <end position="116"/>
    </location>
</feature>
<evidence type="ECO:0008006" key="5">
    <source>
        <dbReference type="Google" id="ProtNLM"/>
    </source>
</evidence>
<evidence type="ECO:0000256" key="1">
    <source>
        <dbReference type="SAM" id="MobiDB-lite"/>
    </source>
</evidence>
<organism evidence="3 4">
    <name type="scientific">Aspergillus leporis</name>
    <dbReference type="NCBI Taxonomy" id="41062"/>
    <lineage>
        <taxon>Eukaryota</taxon>
        <taxon>Fungi</taxon>
        <taxon>Dikarya</taxon>
        <taxon>Ascomycota</taxon>
        <taxon>Pezizomycotina</taxon>
        <taxon>Eurotiomycetes</taxon>
        <taxon>Eurotiomycetidae</taxon>
        <taxon>Eurotiales</taxon>
        <taxon>Aspergillaceae</taxon>
        <taxon>Aspergillus</taxon>
        <taxon>Aspergillus subgen. Circumdati</taxon>
    </lineage>
</organism>
<reference evidence="3 4" key="1">
    <citation type="submission" date="2019-04" db="EMBL/GenBank/DDBJ databases">
        <title>Friends and foes A comparative genomics study of 23 Aspergillus species from section Flavi.</title>
        <authorList>
            <consortium name="DOE Joint Genome Institute"/>
            <person name="Kjaerbolling I."/>
            <person name="Vesth T."/>
            <person name="Frisvad J.C."/>
            <person name="Nybo J.L."/>
            <person name="Theobald S."/>
            <person name="Kildgaard S."/>
            <person name="Isbrandt T."/>
            <person name="Kuo A."/>
            <person name="Sato A."/>
            <person name="Lyhne E.K."/>
            <person name="Kogle M.E."/>
            <person name="Wiebenga A."/>
            <person name="Kun R.S."/>
            <person name="Lubbers R.J."/>
            <person name="Makela M.R."/>
            <person name="Barry K."/>
            <person name="Chovatia M."/>
            <person name="Clum A."/>
            <person name="Daum C."/>
            <person name="Haridas S."/>
            <person name="He G."/>
            <person name="LaButti K."/>
            <person name="Lipzen A."/>
            <person name="Mondo S."/>
            <person name="Riley R."/>
            <person name="Salamov A."/>
            <person name="Simmons B.A."/>
            <person name="Magnuson J.K."/>
            <person name="Henrissat B."/>
            <person name="Mortensen U.H."/>
            <person name="Larsen T.O."/>
            <person name="Devries R.P."/>
            <person name="Grigoriev I.V."/>
            <person name="Machida M."/>
            <person name="Baker S.E."/>
            <person name="Andersen M.R."/>
        </authorList>
    </citation>
    <scope>NUCLEOTIDE SEQUENCE [LARGE SCALE GENOMIC DNA]</scope>
    <source>
        <strain evidence="3 4">CBS 151.66</strain>
    </source>
</reference>
<name>A0A5N5WWK5_9EURO</name>
<accession>A0A5N5WWK5</accession>
<sequence>MWWLAFNALKFGASAYKKHKKTKNGDDLSNPSSIPMSSTRTLTPQAPIKTRLKAYTELALHFLTLVFGLTVIGLYGRDVHSARKHGDPQNAKWVYAVVTGSLGAGTALVYLGYGLVMMNLGKLGRERKVAVCLARLGWGFVVVILWLVVFGVFGGRYIGVYGEGKDGDKDKTTRMRRAVWIDLINLVFWVGIAGLEGLRWWKLRSGGRAVVDEEPIEKEVSPV</sequence>
<dbReference type="OrthoDB" id="5363290at2759"/>